<keyword evidence="9" id="KW-0378">Hydrolase</keyword>
<feature type="compositionally biased region" description="Pro residues" evidence="15">
    <location>
        <begin position="1"/>
        <end position="14"/>
    </location>
</feature>
<gene>
    <name evidence="17" type="ORF">D0T11_03135</name>
</gene>
<dbReference type="SMART" id="SM01263">
    <property type="entry name" value="Leuk-A4-hydro_C"/>
    <property type="match status" value="1"/>
</dbReference>
<dbReference type="EMBL" id="QYCN01000003">
    <property type="protein sequence ID" value="RIY13479.1"/>
    <property type="molecule type" value="Genomic_DNA"/>
</dbReference>
<feature type="binding site" evidence="14">
    <location>
        <position position="320"/>
    </location>
    <ligand>
        <name>Zn(2+)</name>
        <dbReference type="ChEBI" id="CHEBI:29105"/>
        <note>catalytic</note>
    </ligand>
</feature>
<dbReference type="GO" id="GO:0006508">
    <property type="term" value="P:proteolysis"/>
    <property type="evidence" value="ECO:0007669"/>
    <property type="project" value="UniProtKB-KW"/>
</dbReference>
<evidence type="ECO:0000259" key="16">
    <source>
        <dbReference type="SMART" id="SM01263"/>
    </source>
</evidence>
<name>A0A418R7W5_9BACT</name>
<keyword evidence="18" id="KW-1185">Reference proteome</keyword>
<dbReference type="OrthoDB" id="100605at2"/>
<keyword evidence="10 14" id="KW-0862">Zinc</keyword>
<dbReference type="Gene3D" id="3.30.2010.30">
    <property type="match status" value="1"/>
</dbReference>
<protein>
    <recommendedName>
        <fullName evidence="5">Aminopeptidase N</fullName>
        <ecNumber evidence="4">3.4.11.2</ecNumber>
    </recommendedName>
</protein>
<dbReference type="InterPro" id="IPR001930">
    <property type="entry name" value="Peptidase_M1"/>
</dbReference>
<evidence type="ECO:0000256" key="9">
    <source>
        <dbReference type="ARBA" id="ARBA00022801"/>
    </source>
</evidence>
<evidence type="ECO:0000256" key="5">
    <source>
        <dbReference type="ARBA" id="ARBA00015611"/>
    </source>
</evidence>
<dbReference type="Gene3D" id="1.25.40.320">
    <property type="entry name" value="Peptidase M1, leukotriene A4 hydrolase/aminopeptidase C-terminal domain"/>
    <property type="match status" value="1"/>
</dbReference>
<feature type="binding site" evidence="14">
    <location>
        <position position="297"/>
    </location>
    <ligand>
        <name>Zn(2+)</name>
        <dbReference type="ChEBI" id="CHEBI:29105"/>
        <note>catalytic</note>
    </ligand>
</feature>
<dbReference type="InterPro" id="IPR015211">
    <property type="entry name" value="Peptidase_M1_C"/>
</dbReference>
<evidence type="ECO:0000256" key="15">
    <source>
        <dbReference type="SAM" id="MobiDB-lite"/>
    </source>
</evidence>
<dbReference type="SUPFAM" id="SSF48371">
    <property type="entry name" value="ARM repeat"/>
    <property type="match status" value="1"/>
</dbReference>
<feature type="region of interest" description="Disordered" evidence="15">
    <location>
        <begin position="1"/>
        <end position="21"/>
    </location>
</feature>
<comment type="cofactor">
    <cofactor evidence="14">
        <name>Zn(2+)</name>
        <dbReference type="ChEBI" id="CHEBI:29105"/>
    </cofactor>
    <text evidence="14">Binds 1 zinc ion per subunit.</text>
</comment>
<dbReference type="InterPro" id="IPR034015">
    <property type="entry name" value="M1_LTA4H"/>
</dbReference>
<dbReference type="GO" id="GO:0008237">
    <property type="term" value="F:metallopeptidase activity"/>
    <property type="evidence" value="ECO:0007669"/>
    <property type="project" value="UniProtKB-KW"/>
</dbReference>
<dbReference type="PRINTS" id="PR00756">
    <property type="entry name" value="ALADIPTASE"/>
</dbReference>
<keyword evidence="6" id="KW-0963">Cytoplasm</keyword>
<dbReference type="InterPro" id="IPR042097">
    <property type="entry name" value="Aminopeptidase_N-like_N_sf"/>
</dbReference>
<evidence type="ECO:0000313" key="18">
    <source>
        <dbReference type="Proteomes" id="UP000284250"/>
    </source>
</evidence>
<feature type="binding site" evidence="14">
    <location>
        <position position="301"/>
    </location>
    <ligand>
        <name>Zn(2+)</name>
        <dbReference type="ChEBI" id="CHEBI:29105"/>
        <note>catalytic</note>
    </ligand>
</feature>
<keyword evidence="11" id="KW-0482">Metalloprotease</keyword>
<feature type="domain" description="Peptidase M1 leukotriene A4 hydrolase/aminopeptidase C-terminal" evidence="16">
    <location>
        <begin position="464"/>
        <end position="602"/>
    </location>
</feature>
<feature type="binding site" evidence="13">
    <location>
        <begin position="268"/>
        <end position="273"/>
    </location>
    <ligand>
        <name>a peptide</name>
        <dbReference type="ChEBI" id="CHEBI:60466"/>
    </ligand>
</feature>
<evidence type="ECO:0000256" key="13">
    <source>
        <dbReference type="PIRSR" id="PIRSR634015-2"/>
    </source>
</evidence>
<dbReference type="AlphaFoldDB" id="A0A418R7W5"/>
<dbReference type="FunFam" id="3.30.2010.30:FF:000001">
    <property type="entry name" value="Leukotriene A(4) hydrolase"/>
    <property type="match status" value="1"/>
</dbReference>
<dbReference type="SUPFAM" id="SSF63737">
    <property type="entry name" value="Leukotriene A4 hydrolase N-terminal domain"/>
    <property type="match status" value="1"/>
</dbReference>
<reference evidence="17 18" key="2">
    <citation type="submission" date="2019-01" db="EMBL/GenBank/DDBJ databases">
        <title>Hymenobacter humicola sp. nov., isolated from soils in Antarctica.</title>
        <authorList>
            <person name="Sedlacek I."/>
            <person name="Holochova P."/>
            <person name="Kralova S."/>
            <person name="Pantucek R."/>
            <person name="Stankova E."/>
            <person name="Vrbovska V."/>
            <person name="Kristofova L."/>
            <person name="Svec P."/>
            <person name="Busse H.-J."/>
        </authorList>
    </citation>
    <scope>NUCLEOTIDE SEQUENCE [LARGE SCALE GENOMIC DNA]</scope>
    <source>
        <strain evidence="17 18">CCM 8852</strain>
    </source>
</reference>
<sequence>MAPTPLPARLLPPDPHSHARPTEVSVHHLALNLRVDFAARTLAGHATWQLRRPEGSTATELVLDARHLRIEAVLLGNFPEGEPTEFVLGPEDAVLGQALRIRLRPDTTAVTIVYQTTPAAAALQWLSPEQTAGTQPFLFTQSQAILARTWLPCQDSPGVRFTYEARVQVPAGLLPLMSAENPQQLRPDGCYEFRMAQPIPAYLMALAVGDLEFRPLSARTGVYAEPATLPGAAGEFADLEQMVAAAEDLYGPYRWDRYDLLVLPPSFPFGGMENPRLTFVTPTILAGDRSLTSLVAHELAHSWSGNLVTNATWNDFWLNEGFTVYFERRIMEKLYGRPYADMLQVLGHAGLLRTIQEIGAASPDTHLLLDLAGRDPDEGLTDIAYEKGDYLLLTLEHLVGRPRLDAFIKEYFARHGFQSMDTTTFLTYLRRELLDLELGLEEKLQLDAWVNGPGIPAVAPPVSSARFAAVEAALRTWQNGTPPTHLPAAAWSSHEWVHFLHGLPPGLRPAQLAELDAAFGFTDSGNTEILAAWLPLTIAADYAPAEAALHRFLTRVGRRKFLIPLYKALLARPGGRPLARRLYAEARPNYHAVATVTFDALLGTPTE</sequence>
<dbReference type="CDD" id="cd09599">
    <property type="entry name" value="M1_LTA4H"/>
    <property type="match status" value="1"/>
</dbReference>
<dbReference type="InterPro" id="IPR045357">
    <property type="entry name" value="Aminopeptidase_N-like_N"/>
</dbReference>
<evidence type="ECO:0000256" key="3">
    <source>
        <dbReference type="ARBA" id="ARBA00010136"/>
    </source>
</evidence>
<keyword evidence="8 14" id="KW-0479">Metal-binding</keyword>
<organism evidence="17 18">
    <name type="scientific">Hymenobacter rubripertinctus</name>
    <dbReference type="NCBI Taxonomy" id="2029981"/>
    <lineage>
        <taxon>Bacteria</taxon>
        <taxon>Pseudomonadati</taxon>
        <taxon>Bacteroidota</taxon>
        <taxon>Cytophagia</taxon>
        <taxon>Cytophagales</taxon>
        <taxon>Hymenobacteraceae</taxon>
        <taxon>Hymenobacter</taxon>
    </lineage>
</organism>
<dbReference type="GO" id="GO:0008270">
    <property type="term" value="F:zinc ion binding"/>
    <property type="evidence" value="ECO:0007669"/>
    <property type="project" value="InterPro"/>
</dbReference>
<evidence type="ECO:0000256" key="1">
    <source>
        <dbReference type="ARBA" id="ARBA00000098"/>
    </source>
</evidence>
<comment type="subcellular location">
    <subcellularLocation>
        <location evidence="2">Cytoplasm</location>
    </subcellularLocation>
</comment>
<dbReference type="Proteomes" id="UP000284250">
    <property type="component" value="Unassembled WGS sequence"/>
</dbReference>
<dbReference type="Pfam" id="PF01433">
    <property type="entry name" value="Peptidase_M1"/>
    <property type="match status" value="1"/>
</dbReference>
<dbReference type="InterPro" id="IPR027268">
    <property type="entry name" value="Peptidase_M4/M1_CTD_sf"/>
</dbReference>
<dbReference type="InterPro" id="IPR016024">
    <property type="entry name" value="ARM-type_fold"/>
</dbReference>
<comment type="catalytic activity">
    <reaction evidence="1">
        <text>Release of an N-terminal amino acid, Xaa-|-Yaa- from a peptide, amide or arylamide. Xaa is preferably Ala, but may be most amino acids including Pro (slow action). When a terminal hydrophobic residue is followed by a prolyl residue, the two may be released as an intact Xaa-Pro dipeptide.</text>
        <dbReference type="EC" id="3.4.11.2"/>
    </reaction>
</comment>
<reference evidence="17 18" key="1">
    <citation type="submission" date="2018-09" db="EMBL/GenBank/DDBJ databases">
        <authorList>
            <person name="Zeman M."/>
            <person name="Pardy F."/>
        </authorList>
    </citation>
    <scope>NUCLEOTIDE SEQUENCE [LARGE SCALE GENOMIC DNA]</scope>
    <source>
        <strain evidence="17 18">CCM 8852</strain>
    </source>
</reference>
<dbReference type="GO" id="GO:0005737">
    <property type="term" value="C:cytoplasm"/>
    <property type="evidence" value="ECO:0007669"/>
    <property type="project" value="UniProtKB-SubCell"/>
</dbReference>
<feature type="binding site" evidence="13">
    <location>
        <begin position="558"/>
        <end position="560"/>
    </location>
    <ligand>
        <name>a peptide</name>
        <dbReference type="ChEBI" id="CHEBI:60466"/>
    </ligand>
</feature>
<dbReference type="PANTHER" id="PTHR45726">
    <property type="entry name" value="LEUKOTRIENE A-4 HYDROLASE"/>
    <property type="match status" value="1"/>
</dbReference>
<comment type="similarity">
    <text evidence="3">Belongs to the peptidase M1 family.</text>
</comment>
<dbReference type="SUPFAM" id="SSF55486">
    <property type="entry name" value="Metalloproteases ('zincins'), catalytic domain"/>
    <property type="match status" value="1"/>
</dbReference>
<evidence type="ECO:0000256" key="2">
    <source>
        <dbReference type="ARBA" id="ARBA00004496"/>
    </source>
</evidence>
<dbReference type="Gene3D" id="2.60.40.1730">
    <property type="entry name" value="tricorn interacting facor f3 domain"/>
    <property type="match status" value="1"/>
</dbReference>
<dbReference type="PANTHER" id="PTHR45726:SF3">
    <property type="entry name" value="LEUKOTRIENE A-4 HYDROLASE"/>
    <property type="match status" value="1"/>
</dbReference>
<evidence type="ECO:0000256" key="14">
    <source>
        <dbReference type="PIRSR" id="PIRSR634015-3"/>
    </source>
</evidence>
<feature type="active site" description="Proton donor" evidence="12">
    <location>
        <position position="385"/>
    </location>
</feature>
<feature type="active site" description="Proton acceptor" evidence="12">
    <location>
        <position position="298"/>
    </location>
</feature>
<dbReference type="InterPro" id="IPR049980">
    <property type="entry name" value="LTA4H_cat"/>
</dbReference>
<evidence type="ECO:0000256" key="11">
    <source>
        <dbReference type="ARBA" id="ARBA00023049"/>
    </source>
</evidence>
<dbReference type="InterPro" id="IPR014782">
    <property type="entry name" value="Peptidase_M1_dom"/>
</dbReference>
<dbReference type="InterPro" id="IPR038502">
    <property type="entry name" value="M1_LTA-4_hydro/amino_C_sf"/>
</dbReference>
<keyword evidence="7" id="KW-0645">Protease</keyword>
<dbReference type="GO" id="GO:0016285">
    <property type="term" value="F:alanyl aminopeptidase activity"/>
    <property type="evidence" value="ECO:0007669"/>
    <property type="project" value="UniProtKB-EC"/>
</dbReference>
<comment type="caution">
    <text evidence="17">The sequence shown here is derived from an EMBL/GenBank/DDBJ whole genome shotgun (WGS) entry which is preliminary data.</text>
</comment>
<evidence type="ECO:0000256" key="10">
    <source>
        <dbReference type="ARBA" id="ARBA00022833"/>
    </source>
</evidence>
<evidence type="ECO:0000313" key="17">
    <source>
        <dbReference type="EMBL" id="RIY13479.1"/>
    </source>
</evidence>
<evidence type="ECO:0000256" key="8">
    <source>
        <dbReference type="ARBA" id="ARBA00022723"/>
    </source>
</evidence>
<dbReference type="EC" id="3.4.11.2" evidence="4"/>
<evidence type="ECO:0000256" key="12">
    <source>
        <dbReference type="PIRSR" id="PIRSR634015-1"/>
    </source>
</evidence>
<dbReference type="Gene3D" id="1.10.390.10">
    <property type="entry name" value="Neutral Protease Domain 2"/>
    <property type="match status" value="1"/>
</dbReference>
<accession>A0A418R7W5</accession>
<dbReference type="Pfam" id="PF09127">
    <property type="entry name" value="Leuk-A4-hydro_C"/>
    <property type="match status" value="1"/>
</dbReference>
<evidence type="ECO:0000256" key="6">
    <source>
        <dbReference type="ARBA" id="ARBA00022490"/>
    </source>
</evidence>
<proteinExistence type="inferred from homology"/>
<feature type="binding site" evidence="13">
    <location>
        <begin position="141"/>
        <end position="143"/>
    </location>
    <ligand>
        <name>a peptide</name>
        <dbReference type="ChEBI" id="CHEBI:60466"/>
    </ligand>
</feature>
<evidence type="ECO:0000256" key="7">
    <source>
        <dbReference type="ARBA" id="ARBA00022670"/>
    </source>
</evidence>
<evidence type="ECO:0000256" key="4">
    <source>
        <dbReference type="ARBA" id="ARBA00012564"/>
    </source>
</evidence>
<dbReference type="Pfam" id="PF17900">
    <property type="entry name" value="Peptidase_M1_N"/>
    <property type="match status" value="1"/>
</dbReference>